<dbReference type="AlphaFoldDB" id="A0A455T3Z6"/>
<evidence type="ECO:0000313" key="2">
    <source>
        <dbReference type="EMBL" id="BBH92104.1"/>
    </source>
</evidence>
<accession>A0A455T3Z6</accession>
<proteinExistence type="predicted"/>
<sequence length="65" mass="6944">MVSSHGRQVVVGGVMSTTETIVAQCPHGAPRLEWLVKRMENNGLTEGAGDGTRTRDSLLGRQVVP</sequence>
<organism evidence="2">
    <name type="scientific">Thermogemmatispora argillosa</name>
    <dbReference type="NCBI Taxonomy" id="2045280"/>
    <lineage>
        <taxon>Bacteria</taxon>
        <taxon>Bacillati</taxon>
        <taxon>Chloroflexota</taxon>
        <taxon>Ktedonobacteria</taxon>
        <taxon>Thermogemmatisporales</taxon>
        <taxon>Thermogemmatisporaceae</taxon>
        <taxon>Thermogemmatispora</taxon>
    </lineage>
</organism>
<name>A0A455T3Z6_9CHLR</name>
<dbReference type="EMBL" id="AP019377">
    <property type="protein sequence ID" value="BBH92104.1"/>
    <property type="molecule type" value="Genomic_DNA"/>
</dbReference>
<feature type="region of interest" description="Disordered" evidence="1">
    <location>
        <begin position="43"/>
        <end position="65"/>
    </location>
</feature>
<evidence type="ECO:0000256" key="1">
    <source>
        <dbReference type="SAM" id="MobiDB-lite"/>
    </source>
</evidence>
<reference evidence="2" key="1">
    <citation type="submission" date="2018-12" db="EMBL/GenBank/DDBJ databases">
        <title>Novel natural products biosynthetic potential of the class Ktedonobacteria.</title>
        <authorList>
            <person name="Zheng Y."/>
            <person name="Saitou A."/>
            <person name="Wang C.M."/>
            <person name="Toyoda A."/>
            <person name="Minakuchi Y."/>
            <person name="Sekiguchi Y."/>
            <person name="Ueda K."/>
            <person name="Takano H."/>
            <person name="Sakai Y."/>
            <person name="Yokota A."/>
            <person name="Yabe S."/>
        </authorList>
    </citation>
    <scope>NUCLEOTIDE SEQUENCE</scope>
    <source>
        <strain evidence="2">A3-2</strain>
    </source>
</reference>
<protein>
    <submittedName>
        <fullName evidence="2">Uncharacterized protein</fullName>
    </submittedName>
</protein>
<gene>
    <name evidence="2" type="ORF">KTA_03030</name>
</gene>